<evidence type="ECO:0000256" key="5">
    <source>
        <dbReference type="ARBA" id="ARBA00023002"/>
    </source>
</evidence>
<dbReference type="OrthoDB" id="9775082at2"/>
<keyword evidence="4" id="KW-0274">FAD</keyword>
<dbReference type="PROSITE" id="PS51387">
    <property type="entry name" value="FAD_PCMH"/>
    <property type="match status" value="1"/>
</dbReference>
<evidence type="ECO:0000313" key="8">
    <source>
        <dbReference type="Proteomes" id="UP000036850"/>
    </source>
</evidence>
<feature type="domain" description="FAD-binding PCMH-type" evidence="6">
    <location>
        <begin position="42"/>
        <end position="240"/>
    </location>
</feature>
<evidence type="ECO:0000256" key="3">
    <source>
        <dbReference type="ARBA" id="ARBA00022630"/>
    </source>
</evidence>
<keyword evidence="3" id="KW-0285">Flavoprotein</keyword>
<dbReference type="EMBL" id="LFZX01000129">
    <property type="protein sequence ID" value="KNC66657.1"/>
    <property type="molecule type" value="Genomic_DNA"/>
</dbReference>
<dbReference type="InterPro" id="IPR016166">
    <property type="entry name" value="FAD-bd_PCMH"/>
</dbReference>
<reference evidence="8" key="1">
    <citation type="submission" date="2015-07" db="EMBL/GenBank/DDBJ databases">
        <title>Draft genome sequence of a Pseudoalteromonas rubra strain, OCN096, isolated from Kaneohe Bay, Oahu, Hawaii.</title>
        <authorList>
            <person name="Beurmann S."/>
            <person name="Ushijima B."/>
            <person name="Belcaid M."/>
            <person name="Callahan S.M."/>
            <person name="Aeby G.S."/>
        </authorList>
    </citation>
    <scope>NUCLEOTIDE SEQUENCE [LARGE SCALE GENOMIC DNA]</scope>
    <source>
        <strain evidence="8">OCN096</strain>
    </source>
</reference>
<dbReference type="GO" id="GO:0016491">
    <property type="term" value="F:oxidoreductase activity"/>
    <property type="evidence" value="ECO:0007669"/>
    <property type="project" value="UniProtKB-KW"/>
</dbReference>
<proteinExistence type="inferred from homology"/>
<evidence type="ECO:0000313" key="7">
    <source>
        <dbReference type="EMBL" id="KNC66657.1"/>
    </source>
</evidence>
<dbReference type="AlphaFoldDB" id="A0A0L0EQ90"/>
<evidence type="ECO:0000259" key="6">
    <source>
        <dbReference type="PROSITE" id="PS51387"/>
    </source>
</evidence>
<dbReference type="PANTHER" id="PTHR42973:SF39">
    <property type="entry name" value="FAD-BINDING PCMH-TYPE DOMAIN-CONTAINING PROTEIN"/>
    <property type="match status" value="1"/>
</dbReference>
<dbReference type="Proteomes" id="UP000036850">
    <property type="component" value="Unassembled WGS sequence"/>
</dbReference>
<dbReference type="InterPro" id="IPR050416">
    <property type="entry name" value="FAD-linked_Oxidoreductase"/>
</dbReference>
<comment type="cofactor">
    <cofactor evidence="1">
        <name>FAD</name>
        <dbReference type="ChEBI" id="CHEBI:57692"/>
    </cofactor>
</comment>
<name>A0A0L0EQ90_9GAMM</name>
<dbReference type="InterPro" id="IPR036318">
    <property type="entry name" value="FAD-bd_PCMH-like_sf"/>
</dbReference>
<dbReference type="PATRIC" id="fig|43658.6.peg.593"/>
<sequence length="573" mass="63677">MSLIDDLKHLFEAFAANPPIILSPDECRDEYDKSRKVFNRRFDFMPSAIVQVKNTAQVATLIEHATKHDIEIAVKSGGHDHEGECVATGKLLIDFQLMNNVNVYQAQLPSSTEQAFGVRIQPGAIFEKIKAELDTYHLGIPHGTCQSVAIAGYTMGGGWGPWTRKYGMGCERLIGATIVLGDGTVKYLGVSAELNQEPILSDREPQSDPDQNNSILWALRGGGGLSYGIVTELVFKPFKLPKIAQSFVIKSDSFPALEKVKAVDIIAAWEQLTAPGQNPNLIGTNLKVNAKGVKCVSEISENALLSWQLNGHFGGTKTELETMMTQWAYYLVSLINQDPGLTDTEKQQQKNDVIHEFNEFYQRTCAHAVEFNAATNHTGYSLDFDSWDRELGGIQLETDEPAPHKITSRMPTSNWGSAGRQALVRSLQSTLLDGDATDSNIAAYITLGAISGQYYSDKQQLSEQDKVSCAFPYQDRPFTIQYQAWWDQPAQGNEPADIAKLISTRFYENRAQDWIESCRSFDIPDTKGAFISFKDAAVKTEDYFGDSYESLIGVKLDQSQDSKCLFRSRKTII</sequence>
<dbReference type="GO" id="GO:0071949">
    <property type="term" value="F:FAD binding"/>
    <property type="evidence" value="ECO:0007669"/>
    <property type="project" value="InterPro"/>
</dbReference>
<protein>
    <recommendedName>
        <fullName evidence="6">FAD-binding PCMH-type domain-containing protein</fullName>
    </recommendedName>
</protein>
<comment type="caution">
    <text evidence="7">The sequence shown here is derived from an EMBL/GenBank/DDBJ whole genome shotgun (WGS) entry which is preliminary data.</text>
</comment>
<evidence type="ECO:0000256" key="1">
    <source>
        <dbReference type="ARBA" id="ARBA00001974"/>
    </source>
</evidence>
<accession>A0A0L0EQ90</accession>
<dbReference type="InterPro" id="IPR006094">
    <property type="entry name" value="Oxid_FAD_bind_N"/>
</dbReference>
<evidence type="ECO:0000256" key="2">
    <source>
        <dbReference type="ARBA" id="ARBA00005466"/>
    </source>
</evidence>
<dbReference type="PANTHER" id="PTHR42973">
    <property type="entry name" value="BINDING OXIDOREDUCTASE, PUTATIVE (AFU_ORTHOLOGUE AFUA_1G17690)-RELATED"/>
    <property type="match status" value="1"/>
</dbReference>
<dbReference type="SUPFAM" id="SSF56176">
    <property type="entry name" value="FAD-binding/transporter-associated domain-like"/>
    <property type="match status" value="1"/>
</dbReference>
<comment type="similarity">
    <text evidence="2">Belongs to the oxygen-dependent FAD-linked oxidoreductase family.</text>
</comment>
<dbReference type="Pfam" id="PF01565">
    <property type="entry name" value="FAD_binding_4"/>
    <property type="match status" value="1"/>
</dbReference>
<keyword evidence="5" id="KW-0560">Oxidoreductase</keyword>
<organism evidence="7 8">
    <name type="scientific">Pseudoalteromonas rubra</name>
    <dbReference type="NCBI Taxonomy" id="43658"/>
    <lineage>
        <taxon>Bacteria</taxon>
        <taxon>Pseudomonadati</taxon>
        <taxon>Pseudomonadota</taxon>
        <taxon>Gammaproteobacteria</taxon>
        <taxon>Alteromonadales</taxon>
        <taxon>Pseudoalteromonadaceae</taxon>
        <taxon>Pseudoalteromonas</taxon>
    </lineage>
</organism>
<dbReference type="InterPro" id="IPR016169">
    <property type="entry name" value="FAD-bd_PCMH_sub2"/>
</dbReference>
<dbReference type="Gene3D" id="3.30.465.10">
    <property type="match status" value="1"/>
</dbReference>
<evidence type="ECO:0000256" key="4">
    <source>
        <dbReference type="ARBA" id="ARBA00022827"/>
    </source>
</evidence>
<gene>
    <name evidence="7" type="ORF">AC626_15595</name>
</gene>